<dbReference type="InterPro" id="IPR055530">
    <property type="entry name" value="DUF7104"/>
</dbReference>
<feature type="domain" description="DUF7708" evidence="3">
    <location>
        <begin position="150"/>
        <end position="294"/>
    </location>
</feature>
<feature type="domain" description="Nephrocystin 3-like N-terminal" evidence="4">
    <location>
        <begin position="361"/>
        <end position="537"/>
    </location>
</feature>
<dbReference type="SUPFAM" id="SSF52540">
    <property type="entry name" value="P-loop containing nucleoside triphosphate hydrolases"/>
    <property type="match status" value="1"/>
</dbReference>
<keyword evidence="6" id="KW-1185">Reference proteome</keyword>
<feature type="non-terminal residue" evidence="5">
    <location>
        <position position="1044"/>
    </location>
</feature>
<evidence type="ECO:0000256" key="1">
    <source>
        <dbReference type="ARBA" id="ARBA00022737"/>
    </source>
</evidence>
<dbReference type="InterPro" id="IPR054471">
    <property type="entry name" value="GPIID_WHD"/>
</dbReference>
<dbReference type="Gene3D" id="1.20.5.340">
    <property type="match status" value="2"/>
</dbReference>
<feature type="domain" description="GPI inositol-deacylase winged helix" evidence="2">
    <location>
        <begin position="655"/>
        <end position="728"/>
    </location>
</feature>
<accession>A0AAN6WHA9</accession>
<dbReference type="Pfam" id="PF24809">
    <property type="entry name" value="DUF7708"/>
    <property type="match status" value="1"/>
</dbReference>
<dbReference type="Gene3D" id="3.40.50.300">
    <property type="entry name" value="P-loop containing nucleotide triphosphate hydrolases"/>
    <property type="match status" value="1"/>
</dbReference>
<evidence type="ECO:0000259" key="3">
    <source>
        <dbReference type="Pfam" id="PF24809"/>
    </source>
</evidence>
<dbReference type="PANTHER" id="PTHR10039:SF16">
    <property type="entry name" value="GPI INOSITOL-DEACYLASE"/>
    <property type="match status" value="1"/>
</dbReference>
<keyword evidence="1" id="KW-0677">Repeat</keyword>
<dbReference type="Proteomes" id="UP001302126">
    <property type="component" value="Unassembled WGS sequence"/>
</dbReference>
<evidence type="ECO:0000259" key="2">
    <source>
        <dbReference type="Pfam" id="PF22939"/>
    </source>
</evidence>
<evidence type="ECO:0000313" key="6">
    <source>
        <dbReference type="Proteomes" id="UP001302126"/>
    </source>
</evidence>
<dbReference type="InterPro" id="IPR056125">
    <property type="entry name" value="DUF7708"/>
</dbReference>
<reference evidence="5" key="2">
    <citation type="submission" date="2023-05" db="EMBL/GenBank/DDBJ databases">
        <authorList>
            <consortium name="Lawrence Berkeley National Laboratory"/>
            <person name="Steindorff A."/>
            <person name="Hensen N."/>
            <person name="Bonometti L."/>
            <person name="Westerberg I."/>
            <person name="Brannstrom I.O."/>
            <person name="Guillou S."/>
            <person name="Cros-Aarteil S."/>
            <person name="Calhoun S."/>
            <person name="Haridas S."/>
            <person name="Kuo A."/>
            <person name="Mondo S."/>
            <person name="Pangilinan J."/>
            <person name="Riley R."/>
            <person name="Labutti K."/>
            <person name="Andreopoulos B."/>
            <person name="Lipzen A."/>
            <person name="Chen C."/>
            <person name="Yanf M."/>
            <person name="Daum C."/>
            <person name="Ng V."/>
            <person name="Clum A."/>
            <person name="Ohm R."/>
            <person name="Martin F."/>
            <person name="Silar P."/>
            <person name="Natvig D."/>
            <person name="Lalanne C."/>
            <person name="Gautier V."/>
            <person name="Ament-Velasquez S.L."/>
            <person name="Kruys A."/>
            <person name="Hutchinson M.I."/>
            <person name="Powell A.J."/>
            <person name="Barry K."/>
            <person name="Miller A.N."/>
            <person name="Grigoriev I.V."/>
            <person name="Debuchy R."/>
            <person name="Gladieux P."/>
            <person name="Thoren M.H."/>
            <person name="Johannesson H."/>
        </authorList>
    </citation>
    <scope>NUCLEOTIDE SEQUENCE</scope>
    <source>
        <strain evidence="5">PSN309</strain>
    </source>
</reference>
<dbReference type="Pfam" id="PF22939">
    <property type="entry name" value="WHD_GPIID"/>
    <property type="match status" value="1"/>
</dbReference>
<evidence type="ECO:0000259" key="4">
    <source>
        <dbReference type="Pfam" id="PF24883"/>
    </source>
</evidence>
<dbReference type="Pfam" id="PF24883">
    <property type="entry name" value="NPHP3_N"/>
    <property type="match status" value="1"/>
</dbReference>
<dbReference type="EMBL" id="MU864783">
    <property type="protein sequence ID" value="KAK4182058.1"/>
    <property type="molecule type" value="Genomic_DNA"/>
</dbReference>
<reference evidence="5" key="1">
    <citation type="journal article" date="2023" name="Mol. Phylogenet. Evol.">
        <title>Genome-scale phylogeny and comparative genomics of the fungal order Sordariales.</title>
        <authorList>
            <person name="Hensen N."/>
            <person name="Bonometti L."/>
            <person name="Westerberg I."/>
            <person name="Brannstrom I.O."/>
            <person name="Guillou S."/>
            <person name="Cros-Aarteil S."/>
            <person name="Calhoun S."/>
            <person name="Haridas S."/>
            <person name="Kuo A."/>
            <person name="Mondo S."/>
            <person name="Pangilinan J."/>
            <person name="Riley R."/>
            <person name="LaButti K."/>
            <person name="Andreopoulos B."/>
            <person name="Lipzen A."/>
            <person name="Chen C."/>
            <person name="Yan M."/>
            <person name="Daum C."/>
            <person name="Ng V."/>
            <person name="Clum A."/>
            <person name="Steindorff A."/>
            <person name="Ohm R.A."/>
            <person name="Martin F."/>
            <person name="Silar P."/>
            <person name="Natvig D.O."/>
            <person name="Lalanne C."/>
            <person name="Gautier V."/>
            <person name="Ament-Velasquez S.L."/>
            <person name="Kruys A."/>
            <person name="Hutchinson M.I."/>
            <person name="Powell A.J."/>
            <person name="Barry K."/>
            <person name="Miller A.N."/>
            <person name="Grigoriev I.V."/>
            <person name="Debuchy R."/>
            <person name="Gladieux P."/>
            <person name="Hiltunen Thoren M."/>
            <person name="Johannesson H."/>
        </authorList>
    </citation>
    <scope>NUCLEOTIDE SEQUENCE</scope>
    <source>
        <strain evidence="5">PSN309</strain>
    </source>
</reference>
<dbReference type="AlphaFoldDB" id="A0AAN6WHA9"/>
<sequence>MSKPVVFYESRYHTYARHPRRGPIALGTAPHLFGPAVLLRCLKRNFITQGQLLSGLLPSRILLILFTTFATNTMSTALSLRRNSHDLWSDAVAQLHEELRNIIDSGRPEKQEIVSELLKQTNICIQQCNDRAWTFRRKKSGETVIVRDVLGKVVKWVDRFKEIGDIAIQYDPGHAALPWAGVRFLLDIATKDVKIFSSVVENIPSIAELICRSALIEELLLRSPSPAAEELRQALVLLYVRIMDYLARARAYFLQRTAKRVLKSLSLTTSDLDESFHAIAGAQEDVDRCFNLASVQDNLERHEELKHILADFQAPLNRWSEQLTKITDDLDEKRRKEVLHWLSTEQYLQHHEQAKEGVLEGTGQWLLSDPVFIKWKEESASSILWLHGIPGSGKSKLVSAVIEDALGAYRDNRGPQSPPPVYFYCSRNPAEPGRSDPKDILASIARQLSCLSPSLPLLQPTVAEYRKREREAFANKSLRLPESRDLILQLAKHYPVVTIVIDALDECNAATRRQFLDALESILRDSSSLVKIFVSSRDDQDIAYKLQAYPNLELSSNRNSGDIAKFVESETNSMVERGDLLRYSTSREELRQRIIKEVTSGAHGMFRWAALQLQALCDLNSDAAVRERIGRLPPTLEDLYQEYLVKLENYPADADRKYARHTLAWLLCARRTLKSDEFLTAVSIAVPSGGHLTKEQLLSLCHNFVVFDQTLDTFRFAHLSVREFLEKQAAYASSLTNAWAAEACLLTLMGRANDHSSIHLPSELEYPLDRNRTTSYATIYWAPHCQAAASERSRGQLKTLLSDFMSSRITPQSPFFLWTMQLNNLPGDIDFQFRERLRNCCSRSQPSPMFTACAFDISEVVEQGNAGLVDASLRNAAGKSCQHIAAEYGSCEVLRILVAINSMEITEEVVRAAAGNWRNGKEVMTLLLEKRGDDFKITEEVVKAAAGNTGNGKEVMALLLEKQGDDIQITEEVVKAAAGNPWNGKEVMALLLEKRGDDFKITEEVVKAAAGNPWNGKEVMALLLEKRGDDIEITEEVVKAAAGN</sequence>
<organism evidence="5 6">
    <name type="scientific">Podospora australis</name>
    <dbReference type="NCBI Taxonomy" id="1536484"/>
    <lineage>
        <taxon>Eukaryota</taxon>
        <taxon>Fungi</taxon>
        <taxon>Dikarya</taxon>
        <taxon>Ascomycota</taxon>
        <taxon>Pezizomycotina</taxon>
        <taxon>Sordariomycetes</taxon>
        <taxon>Sordariomycetidae</taxon>
        <taxon>Sordariales</taxon>
        <taxon>Podosporaceae</taxon>
        <taxon>Podospora</taxon>
    </lineage>
</organism>
<gene>
    <name evidence="5" type="ORF">QBC35DRAFT_468368</name>
</gene>
<name>A0AAN6WHA9_9PEZI</name>
<protein>
    <recommendedName>
        <fullName evidence="7">NACHT domain-containing protein</fullName>
    </recommendedName>
</protein>
<dbReference type="InterPro" id="IPR027417">
    <property type="entry name" value="P-loop_NTPase"/>
</dbReference>
<dbReference type="PANTHER" id="PTHR10039">
    <property type="entry name" value="AMELOGENIN"/>
    <property type="match status" value="1"/>
</dbReference>
<comment type="caution">
    <text evidence="5">The sequence shown here is derived from an EMBL/GenBank/DDBJ whole genome shotgun (WGS) entry which is preliminary data.</text>
</comment>
<evidence type="ECO:0008006" key="7">
    <source>
        <dbReference type="Google" id="ProtNLM"/>
    </source>
</evidence>
<dbReference type="InterPro" id="IPR056884">
    <property type="entry name" value="NPHP3-like_N"/>
</dbReference>
<dbReference type="Pfam" id="PF23397">
    <property type="entry name" value="DUF7104"/>
    <property type="match status" value="5"/>
</dbReference>
<evidence type="ECO:0000313" key="5">
    <source>
        <dbReference type="EMBL" id="KAK4182058.1"/>
    </source>
</evidence>
<proteinExistence type="predicted"/>